<dbReference type="InterPro" id="IPR029058">
    <property type="entry name" value="AB_hydrolase_fold"/>
</dbReference>
<keyword evidence="3" id="KW-1185">Reference proteome</keyword>
<evidence type="ECO:0000313" key="3">
    <source>
        <dbReference type="Proteomes" id="UP000245765"/>
    </source>
</evidence>
<evidence type="ECO:0000313" key="2">
    <source>
        <dbReference type="EMBL" id="PWS38760.1"/>
    </source>
</evidence>
<feature type="chain" id="PRO_5016363588" description="Alpha/beta hydrolase" evidence="1">
    <location>
        <begin position="21"/>
        <end position="244"/>
    </location>
</feature>
<reference evidence="3" key="1">
    <citation type="submission" date="2018-05" db="EMBL/GenBank/DDBJ databases">
        <authorList>
            <person name="Du Z."/>
            <person name="Wang X."/>
        </authorList>
    </citation>
    <scope>NUCLEOTIDE SEQUENCE [LARGE SCALE GENOMIC DNA]</scope>
    <source>
        <strain evidence="3">CQN31</strain>
    </source>
</reference>
<evidence type="ECO:0000256" key="1">
    <source>
        <dbReference type="SAM" id="SignalP"/>
    </source>
</evidence>
<gene>
    <name evidence="2" type="ORF">DFH01_05775</name>
</gene>
<comment type="caution">
    <text evidence="2">The sequence shown here is derived from an EMBL/GenBank/DDBJ whole genome shotgun (WGS) entry which is preliminary data.</text>
</comment>
<sequence length="244" mass="25491">MRTARLVLLLLALTLGGARAEEAGALRSDPSLPLRGGAAAAGALVWIHPFTRDPQPPAAPGWSHRLTEAGWDLWRFDRVGGPDPLAAGAERLAAGTAALRARGYRRIVLLGESRGAFIALVALRYPGLADGVVLAAPAAHGRSVERRPQALADFAAALDAASPDAPARLALFLFADDPWDPDPARRAALFRAAAERLGRPALVVEHPPAPIGHGGVQDPEFDAIFGACLVAFLDLDRASPAACP</sequence>
<dbReference type="Gene3D" id="3.40.50.1820">
    <property type="entry name" value="alpha/beta hydrolase"/>
    <property type="match status" value="1"/>
</dbReference>
<dbReference type="RefSeq" id="WP_109869382.1">
    <property type="nucleotide sequence ID" value="NZ_QGNA01000001.1"/>
</dbReference>
<dbReference type="Proteomes" id="UP000245765">
    <property type="component" value="Unassembled WGS sequence"/>
</dbReference>
<dbReference type="AlphaFoldDB" id="A0A317FIB9"/>
<accession>A0A317FIB9</accession>
<name>A0A317FIB9_9PROT</name>
<organism evidence="2 3">
    <name type="scientific">Falsiroseomonas bella</name>
    <dbReference type="NCBI Taxonomy" id="2184016"/>
    <lineage>
        <taxon>Bacteria</taxon>
        <taxon>Pseudomonadati</taxon>
        <taxon>Pseudomonadota</taxon>
        <taxon>Alphaproteobacteria</taxon>
        <taxon>Acetobacterales</taxon>
        <taxon>Roseomonadaceae</taxon>
        <taxon>Falsiroseomonas</taxon>
    </lineage>
</organism>
<dbReference type="OrthoDB" id="7279534at2"/>
<keyword evidence="1" id="KW-0732">Signal</keyword>
<evidence type="ECO:0008006" key="4">
    <source>
        <dbReference type="Google" id="ProtNLM"/>
    </source>
</evidence>
<protein>
    <recommendedName>
        <fullName evidence="4">Alpha/beta hydrolase</fullName>
    </recommendedName>
</protein>
<dbReference type="SUPFAM" id="SSF53474">
    <property type="entry name" value="alpha/beta-Hydrolases"/>
    <property type="match status" value="1"/>
</dbReference>
<dbReference type="EMBL" id="QGNA01000001">
    <property type="protein sequence ID" value="PWS38760.1"/>
    <property type="molecule type" value="Genomic_DNA"/>
</dbReference>
<feature type="signal peptide" evidence="1">
    <location>
        <begin position="1"/>
        <end position="20"/>
    </location>
</feature>
<proteinExistence type="predicted"/>